<sequence>MTQLSPTEQEKLNEFQIITNFPEEEYEKVVKLFQNNYWNLEIALSKYFDGQLDQESSREERVQPPSPPQPSQEQFQADLNNFGFLNNLQDEGPFRMNQDLLNIHAAVPKLPLVKPISNKWKSAGLGQLDKDTTLVNGNSSRAIGSLRDHFGDFFESPIVFLLLLLPRTITLLLSYIGSLFSWLMPSLASEFENSVPVVPTLPKFHFAETFQRITHDGSTEMINHHKGEFNEAYMEAKTDFKFLLLILLGEEGNDSSDTFVKKVLNNARVCSLLNNNQDDYIAFVANVHEPQGHAIAKSLNVKTVPAAYLLGNVSNGPSMVASMSLIAKIPVRSVNSFIGRINLETVKYKPEFIVKRFEKAELDYSRQIKEAQDRAYEESLESDRIKELAKMEKIKEKEREEAKAAFQKENKLKFINRIKLKFQELDNFEWVKGQFITIRFQLPSTGQRITQKFPDHFTSLDIYGFIELQLSQQETESTDAVDVHKDYKHQYEFDLISVMPRFTVSQNEEGLIIKDIKELWPNASLMVEYKLEEED</sequence>
<name>A0A9P8PZG4_WICPI</name>
<dbReference type="Gene3D" id="1.10.8.10">
    <property type="entry name" value="DNA helicase RuvA subunit, C-terminal domain"/>
    <property type="match status" value="1"/>
</dbReference>
<gene>
    <name evidence="4" type="ORF">WICPIJ_008406</name>
</gene>
<reference evidence="4" key="2">
    <citation type="submission" date="2021-01" db="EMBL/GenBank/DDBJ databases">
        <authorList>
            <person name="Schikora-Tamarit M.A."/>
        </authorList>
    </citation>
    <scope>NUCLEOTIDE SEQUENCE</scope>
    <source>
        <strain evidence="4">CBS2887</strain>
    </source>
</reference>
<organism evidence="4 5">
    <name type="scientific">Wickerhamomyces pijperi</name>
    <name type="common">Yeast</name>
    <name type="synonym">Pichia pijperi</name>
    <dbReference type="NCBI Taxonomy" id="599730"/>
    <lineage>
        <taxon>Eukaryota</taxon>
        <taxon>Fungi</taxon>
        <taxon>Dikarya</taxon>
        <taxon>Ascomycota</taxon>
        <taxon>Saccharomycotina</taxon>
        <taxon>Saccharomycetes</taxon>
        <taxon>Phaffomycetales</taxon>
        <taxon>Wickerhamomycetaceae</taxon>
        <taxon>Wickerhamomyces</taxon>
    </lineage>
</organism>
<accession>A0A9P8PZG4</accession>
<comment type="caution">
    <text evidence="4">The sequence shown here is derived from an EMBL/GenBank/DDBJ whole genome shotgun (WGS) entry which is preliminary data.</text>
</comment>
<protein>
    <recommendedName>
        <fullName evidence="3">UBX domain-containing protein</fullName>
    </recommendedName>
</protein>
<dbReference type="Proteomes" id="UP000774326">
    <property type="component" value="Unassembled WGS sequence"/>
</dbReference>
<dbReference type="SMART" id="SM00166">
    <property type="entry name" value="UBX"/>
    <property type="match status" value="1"/>
</dbReference>
<dbReference type="InterPro" id="IPR036249">
    <property type="entry name" value="Thioredoxin-like_sf"/>
</dbReference>
<feature type="region of interest" description="Disordered" evidence="2">
    <location>
        <begin position="53"/>
        <end position="73"/>
    </location>
</feature>
<dbReference type="AlphaFoldDB" id="A0A9P8PZG4"/>
<dbReference type="Pfam" id="PF00789">
    <property type="entry name" value="UBX"/>
    <property type="match status" value="1"/>
</dbReference>
<dbReference type="OrthoDB" id="1026733at2759"/>
<evidence type="ECO:0000259" key="3">
    <source>
        <dbReference type="SMART" id="SM00166"/>
    </source>
</evidence>
<feature type="domain" description="UBX" evidence="3">
    <location>
        <begin position="429"/>
        <end position="529"/>
    </location>
</feature>
<evidence type="ECO:0000313" key="5">
    <source>
        <dbReference type="Proteomes" id="UP000774326"/>
    </source>
</evidence>
<dbReference type="EMBL" id="JAEUBG010004786">
    <property type="protein sequence ID" value="KAH3680069.1"/>
    <property type="molecule type" value="Genomic_DNA"/>
</dbReference>
<dbReference type="SUPFAM" id="SSF52833">
    <property type="entry name" value="Thioredoxin-like"/>
    <property type="match status" value="1"/>
</dbReference>
<feature type="coiled-coil region" evidence="1">
    <location>
        <begin position="354"/>
        <end position="408"/>
    </location>
</feature>
<evidence type="ECO:0000256" key="1">
    <source>
        <dbReference type="SAM" id="Coils"/>
    </source>
</evidence>
<dbReference type="InterPro" id="IPR050730">
    <property type="entry name" value="UBX_domain-protein"/>
</dbReference>
<reference evidence="4" key="1">
    <citation type="journal article" date="2021" name="Open Biol.">
        <title>Shared evolutionary footprints suggest mitochondrial oxidative damage underlies multiple complex I losses in fungi.</title>
        <authorList>
            <person name="Schikora-Tamarit M.A."/>
            <person name="Marcet-Houben M."/>
            <person name="Nosek J."/>
            <person name="Gabaldon T."/>
        </authorList>
    </citation>
    <scope>NUCLEOTIDE SEQUENCE</scope>
    <source>
        <strain evidence="4">CBS2887</strain>
    </source>
</reference>
<dbReference type="Gene3D" id="3.10.20.90">
    <property type="entry name" value="Phosphatidylinositol 3-kinase Catalytic Subunit, Chain A, domain 1"/>
    <property type="match status" value="1"/>
</dbReference>
<dbReference type="GO" id="GO:0005783">
    <property type="term" value="C:endoplasmic reticulum"/>
    <property type="evidence" value="ECO:0007669"/>
    <property type="project" value="TreeGrafter"/>
</dbReference>
<dbReference type="Gene3D" id="3.40.30.10">
    <property type="entry name" value="Glutaredoxin"/>
    <property type="match status" value="1"/>
</dbReference>
<dbReference type="GO" id="GO:0043130">
    <property type="term" value="F:ubiquitin binding"/>
    <property type="evidence" value="ECO:0007669"/>
    <property type="project" value="TreeGrafter"/>
</dbReference>
<dbReference type="Pfam" id="PF14555">
    <property type="entry name" value="UBA_4"/>
    <property type="match status" value="1"/>
</dbReference>
<evidence type="ECO:0000256" key="2">
    <source>
        <dbReference type="SAM" id="MobiDB-lite"/>
    </source>
</evidence>
<evidence type="ECO:0000313" key="4">
    <source>
        <dbReference type="EMBL" id="KAH3680069.1"/>
    </source>
</evidence>
<dbReference type="PANTHER" id="PTHR23322">
    <property type="entry name" value="FAS-ASSOCIATED PROTEIN"/>
    <property type="match status" value="1"/>
</dbReference>
<proteinExistence type="predicted"/>
<keyword evidence="5" id="KW-1185">Reference proteome</keyword>
<dbReference type="InterPro" id="IPR001012">
    <property type="entry name" value="UBX_dom"/>
</dbReference>
<dbReference type="PANTHER" id="PTHR23322:SF1">
    <property type="entry name" value="FAS-ASSOCIATED FACTOR 2"/>
    <property type="match status" value="1"/>
</dbReference>
<dbReference type="GO" id="GO:0036503">
    <property type="term" value="P:ERAD pathway"/>
    <property type="evidence" value="ECO:0007669"/>
    <property type="project" value="TreeGrafter"/>
</dbReference>
<keyword evidence="1" id="KW-0175">Coiled coil</keyword>